<organism evidence="1 2">
    <name type="scientific">Triparma laevis f. inornata</name>
    <dbReference type="NCBI Taxonomy" id="1714386"/>
    <lineage>
        <taxon>Eukaryota</taxon>
        <taxon>Sar</taxon>
        <taxon>Stramenopiles</taxon>
        <taxon>Ochrophyta</taxon>
        <taxon>Bolidophyceae</taxon>
        <taxon>Parmales</taxon>
        <taxon>Triparmaceae</taxon>
        <taxon>Triparma</taxon>
    </lineage>
</organism>
<dbReference type="Gene3D" id="3.80.10.10">
    <property type="entry name" value="Ribonuclease Inhibitor"/>
    <property type="match status" value="1"/>
</dbReference>
<protein>
    <submittedName>
        <fullName evidence="1">Uncharacterized protein</fullName>
    </submittedName>
</protein>
<dbReference type="InterPro" id="IPR032675">
    <property type="entry name" value="LRR_dom_sf"/>
</dbReference>
<dbReference type="Proteomes" id="UP001162640">
    <property type="component" value="Unassembled WGS sequence"/>
</dbReference>
<reference evidence="2" key="1">
    <citation type="journal article" date="2023" name="Commun. Biol.">
        <title>Genome analysis of Parmales, the sister group of diatoms, reveals the evolutionary specialization of diatoms from phago-mixotrophs to photoautotrophs.</title>
        <authorList>
            <person name="Ban H."/>
            <person name="Sato S."/>
            <person name="Yoshikawa S."/>
            <person name="Yamada K."/>
            <person name="Nakamura Y."/>
            <person name="Ichinomiya M."/>
            <person name="Sato N."/>
            <person name="Blanc-Mathieu R."/>
            <person name="Endo H."/>
            <person name="Kuwata A."/>
            <person name="Ogata H."/>
        </authorList>
    </citation>
    <scope>NUCLEOTIDE SEQUENCE [LARGE SCALE GENOMIC DNA]</scope>
</reference>
<dbReference type="EMBL" id="BLQM01000168">
    <property type="protein sequence ID" value="GMH71655.1"/>
    <property type="molecule type" value="Genomic_DNA"/>
</dbReference>
<proteinExistence type="predicted"/>
<dbReference type="AlphaFoldDB" id="A0A9W7AKN5"/>
<gene>
    <name evidence="1" type="ORF">TL16_g05711</name>
</gene>
<evidence type="ECO:0000313" key="1">
    <source>
        <dbReference type="EMBL" id="GMH71655.1"/>
    </source>
</evidence>
<name>A0A9W7AKN5_9STRA</name>
<evidence type="ECO:0000313" key="2">
    <source>
        <dbReference type="Proteomes" id="UP001162640"/>
    </source>
</evidence>
<accession>A0A9W7AKN5</accession>
<comment type="caution">
    <text evidence="1">The sequence shown here is derived from an EMBL/GenBank/DDBJ whole genome shotgun (WGS) entry which is preliminary data.</text>
</comment>
<sequence>MHTPEFRRHFVDFVPVDALMALRLATKGWNAAVDALIDEGVESGTMIVHGGKDISFYAAEAHYARRKLPKRVVFHLNVTKIGANACYCAINLVIVDILEGVHSIGVNAFRRCLPSLP</sequence>